<feature type="transmembrane region" description="Helical" evidence="6">
    <location>
        <begin position="214"/>
        <end position="232"/>
    </location>
</feature>
<feature type="transmembrane region" description="Helical" evidence="6">
    <location>
        <begin position="158"/>
        <end position="181"/>
    </location>
</feature>
<name>A0A0R2H112_WEIVI</name>
<evidence type="ECO:0000313" key="7">
    <source>
        <dbReference type="EMBL" id="KRN46609.1"/>
    </source>
</evidence>
<dbReference type="Proteomes" id="UP000051992">
    <property type="component" value="Unassembled WGS sequence"/>
</dbReference>
<evidence type="ECO:0000256" key="4">
    <source>
        <dbReference type="ARBA" id="ARBA00023136"/>
    </source>
</evidence>
<dbReference type="InterPro" id="IPR004254">
    <property type="entry name" value="AdipoR/HlyIII-related"/>
</dbReference>
<evidence type="ECO:0000256" key="5">
    <source>
        <dbReference type="PIRSR" id="PIRSR604254-1"/>
    </source>
</evidence>
<feature type="transmembrane region" description="Helical" evidence="6">
    <location>
        <begin position="73"/>
        <end position="96"/>
    </location>
</feature>
<dbReference type="PATRIC" id="fig|1629.5.peg.899"/>
<feature type="binding site" evidence="5">
    <location>
        <position position="217"/>
    </location>
    <ligand>
        <name>Zn(2+)</name>
        <dbReference type="ChEBI" id="CHEBI:29105"/>
    </ligand>
</feature>
<feature type="transmembrane region" description="Helical" evidence="6">
    <location>
        <begin position="187"/>
        <end position="207"/>
    </location>
</feature>
<dbReference type="PANTHER" id="PTHR20855">
    <property type="entry name" value="ADIPOR/PROGESTIN RECEPTOR-RELATED"/>
    <property type="match status" value="1"/>
</dbReference>
<dbReference type="PANTHER" id="PTHR20855:SF3">
    <property type="entry name" value="LD03007P"/>
    <property type="match status" value="1"/>
</dbReference>
<comment type="caution">
    <text evidence="7">The sequence shown here is derived from an EMBL/GenBank/DDBJ whole genome shotgun (WGS) entry which is preliminary data.</text>
</comment>
<dbReference type="AlphaFoldDB" id="A0A0R2H112"/>
<feature type="transmembrane region" description="Helical" evidence="6">
    <location>
        <begin position="40"/>
        <end position="61"/>
    </location>
</feature>
<keyword evidence="3 6" id="KW-1133">Transmembrane helix</keyword>
<feature type="binding site" evidence="5">
    <location>
        <position position="91"/>
    </location>
    <ligand>
        <name>Zn(2+)</name>
        <dbReference type="ChEBI" id="CHEBI:29105"/>
    </ligand>
</feature>
<gene>
    <name evidence="7" type="ORF">IV50_GL000891</name>
</gene>
<dbReference type="GO" id="GO:0046872">
    <property type="term" value="F:metal ion binding"/>
    <property type="evidence" value="ECO:0007669"/>
    <property type="project" value="UniProtKB-KW"/>
</dbReference>
<evidence type="ECO:0000313" key="8">
    <source>
        <dbReference type="Proteomes" id="UP000051992"/>
    </source>
</evidence>
<comment type="subcellular location">
    <subcellularLocation>
        <location evidence="1">Membrane</location>
        <topology evidence="1">Multi-pass membrane protein</topology>
    </subcellularLocation>
</comment>
<feature type="transmembrane region" description="Helical" evidence="6">
    <location>
        <begin position="132"/>
        <end position="151"/>
    </location>
</feature>
<keyword evidence="2 6" id="KW-0812">Transmembrane</keyword>
<keyword evidence="8" id="KW-1185">Reference proteome</keyword>
<evidence type="ECO:0000256" key="6">
    <source>
        <dbReference type="SAM" id="Phobius"/>
    </source>
</evidence>
<dbReference type="EMBL" id="JQBM01000002">
    <property type="protein sequence ID" value="KRN46609.1"/>
    <property type="molecule type" value="Genomic_DNA"/>
</dbReference>
<evidence type="ECO:0000256" key="1">
    <source>
        <dbReference type="ARBA" id="ARBA00004141"/>
    </source>
</evidence>
<dbReference type="GO" id="GO:0016020">
    <property type="term" value="C:membrane"/>
    <property type="evidence" value="ECO:0007669"/>
    <property type="project" value="UniProtKB-SubCell"/>
</dbReference>
<keyword evidence="5" id="KW-0862">Zinc</keyword>
<organism evidence="7 8">
    <name type="scientific">Weissella viridescens</name>
    <name type="common">Lactobacillus viridescens</name>
    <dbReference type="NCBI Taxonomy" id="1629"/>
    <lineage>
        <taxon>Bacteria</taxon>
        <taxon>Bacillati</taxon>
        <taxon>Bacillota</taxon>
        <taxon>Bacilli</taxon>
        <taxon>Lactobacillales</taxon>
        <taxon>Lactobacillaceae</taxon>
        <taxon>Weissella</taxon>
    </lineage>
</organism>
<keyword evidence="4 6" id="KW-0472">Membrane</keyword>
<sequence>MKGLTLSCITLMIIKERSNMPSLTPSNRHYLIKYEMLNTITHALGALAAIIGATLLLVKAWQHHLSSLTLTALSIYAISMIGFLLASTLFHALVFTKAGKLFQFFDHSGIYFIILGSYTPYTWLFLPPNIGWPIWFTIAGCTVLGLIYDLFFVGRWPWLSVIIYVCMGWLVVLVFPMVYAALSPTSFILLLAGGIVYTIGAIFYLLPKIPYAHVYWHIFVLIAATLMYISIYDMLF</sequence>
<feature type="binding site" evidence="5">
    <location>
        <position position="213"/>
    </location>
    <ligand>
        <name>Zn(2+)</name>
        <dbReference type="ChEBI" id="CHEBI:29105"/>
    </ligand>
</feature>
<feature type="transmembrane region" description="Helical" evidence="6">
    <location>
        <begin position="108"/>
        <end position="126"/>
    </location>
</feature>
<evidence type="ECO:0000256" key="3">
    <source>
        <dbReference type="ARBA" id="ARBA00022989"/>
    </source>
</evidence>
<protein>
    <submittedName>
        <fullName evidence="7">Hly III family protein</fullName>
    </submittedName>
</protein>
<reference evidence="7 8" key="1">
    <citation type="journal article" date="2015" name="Genome Announc.">
        <title>Expanding the biotechnology potential of lactobacilli through comparative genomics of 213 strains and associated genera.</title>
        <authorList>
            <person name="Sun Z."/>
            <person name="Harris H.M."/>
            <person name="McCann A."/>
            <person name="Guo C."/>
            <person name="Argimon S."/>
            <person name="Zhang W."/>
            <person name="Yang X."/>
            <person name="Jeffery I.B."/>
            <person name="Cooney J.C."/>
            <person name="Kagawa T.F."/>
            <person name="Liu W."/>
            <person name="Song Y."/>
            <person name="Salvetti E."/>
            <person name="Wrobel A."/>
            <person name="Rasinkangas P."/>
            <person name="Parkhill J."/>
            <person name="Rea M.C."/>
            <person name="O'Sullivan O."/>
            <person name="Ritari J."/>
            <person name="Douillard F.P."/>
            <person name="Paul Ross R."/>
            <person name="Yang R."/>
            <person name="Briner A.E."/>
            <person name="Felis G.E."/>
            <person name="de Vos W.M."/>
            <person name="Barrangou R."/>
            <person name="Klaenhammer T.R."/>
            <person name="Caufield P.W."/>
            <person name="Cui Y."/>
            <person name="Zhang H."/>
            <person name="O'Toole P.W."/>
        </authorList>
    </citation>
    <scope>NUCLEOTIDE SEQUENCE [LARGE SCALE GENOMIC DNA]</scope>
    <source>
        <strain evidence="7 8">DSM 20410</strain>
    </source>
</reference>
<evidence type="ECO:0000256" key="2">
    <source>
        <dbReference type="ARBA" id="ARBA00022692"/>
    </source>
</evidence>
<dbReference type="Pfam" id="PF03006">
    <property type="entry name" value="HlyIII"/>
    <property type="match status" value="1"/>
</dbReference>
<proteinExistence type="predicted"/>
<keyword evidence="5" id="KW-0479">Metal-binding</keyword>
<accession>A0A0R2H112</accession>